<accession>A0A1Y6D3I1</accession>
<keyword evidence="3 5" id="KW-0378">Hydrolase</keyword>
<comment type="similarity">
    <text evidence="2 5">Belongs to the Ap4A hydrolase family.</text>
</comment>
<keyword evidence="8" id="KW-1185">Reference proteome</keyword>
<evidence type="ECO:0000256" key="3">
    <source>
        <dbReference type="ARBA" id="ARBA00022801"/>
    </source>
</evidence>
<dbReference type="SUPFAM" id="SSF56300">
    <property type="entry name" value="Metallo-dependent phosphatases"/>
    <property type="match status" value="1"/>
</dbReference>
<dbReference type="Gene3D" id="3.60.21.10">
    <property type="match status" value="1"/>
</dbReference>
<dbReference type="NCBIfam" id="TIGR00668">
    <property type="entry name" value="apaH"/>
    <property type="match status" value="1"/>
</dbReference>
<dbReference type="RefSeq" id="WP_085212780.1">
    <property type="nucleotide sequence ID" value="NZ_FXAM01000001.1"/>
</dbReference>
<comment type="catalytic activity">
    <reaction evidence="4 5">
        <text>P(1),P(4)-bis(5'-adenosyl) tetraphosphate + H2O = 2 ADP + 2 H(+)</text>
        <dbReference type="Rhea" id="RHEA:24252"/>
        <dbReference type="ChEBI" id="CHEBI:15377"/>
        <dbReference type="ChEBI" id="CHEBI:15378"/>
        <dbReference type="ChEBI" id="CHEBI:58141"/>
        <dbReference type="ChEBI" id="CHEBI:456216"/>
        <dbReference type="EC" id="3.6.1.41"/>
    </reaction>
</comment>
<name>A0A1Y6D3I1_9GAMM</name>
<dbReference type="EMBL" id="FXAM01000001">
    <property type="protein sequence ID" value="SMF94954.1"/>
    <property type="molecule type" value="Genomic_DNA"/>
</dbReference>
<proteinExistence type="inferred from homology"/>
<dbReference type="STRING" id="1760988.SAMN02949497_2293"/>
<sequence length="278" mass="31278">MAIYAIGDVQGCYAELRLLLDRLRFDPARDRLWFAGDLVNRGPRSLETLRFIRSLGPAATAVLGNHDLHLLAVAAGVSRTKHRDTFGDVLTAPDREELLDWLRRRPLLYGEGGFYLIHAGLPPQWRIEDAARYAREVEACLAGDDTGEFFRRMYGDTPDRWSEGLEYWDRLRFAINCLTRLRYCTVEGQLDFKQKGAPGSQPKALLPWFQVPGRLSRDARIVFGHWSTLGFYAGEGVFGLDTGCLWGGALTALRLDGDRARTSVPSLNGGHQRPRLSD</sequence>
<protein>
    <recommendedName>
        <fullName evidence="5">Bis(5'-nucleosyl)-tetraphosphatase, symmetrical</fullName>
        <ecNumber evidence="5">3.6.1.41</ecNumber>
    </recommendedName>
    <alternativeName>
        <fullName evidence="5">Ap4A hydrolase</fullName>
    </alternativeName>
    <alternativeName>
        <fullName evidence="5">Diadenosine 5',5'''-P1,P4-tetraphosphate pyrophosphohydrolase</fullName>
    </alternativeName>
    <alternativeName>
        <fullName evidence="5">Diadenosine tetraphosphatase</fullName>
    </alternativeName>
</protein>
<dbReference type="NCBIfam" id="NF001204">
    <property type="entry name" value="PRK00166.1"/>
    <property type="match status" value="1"/>
</dbReference>
<dbReference type="PANTHER" id="PTHR40942:SF4">
    <property type="entry name" value="CYTOCHROME C5"/>
    <property type="match status" value="1"/>
</dbReference>
<evidence type="ECO:0000256" key="4">
    <source>
        <dbReference type="ARBA" id="ARBA00049417"/>
    </source>
</evidence>
<dbReference type="InterPro" id="IPR004617">
    <property type="entry name" value="ApaH"/>
</dbReference>
<dbReference type="OrthoDB" id="9807890at2"/>
<evidence type="ECO:0000256" key="2">
    <source>
        <dbReference type="ARBA" id="ARBA00005419"/>
    </source>
</evidence>
<dbReference type="Proteomes" id="UP000192923">
    <property type="component" value="Unassembled WGS sequence"/>
</dbReference>
<dbReference type="HAMAP" id="MF_00199">
    <property type="entry name" value="ApaH"/>
    <property type="match status" value="1"/>
</dbReference>
<evidence type="ECO:0000259" key="6">
    <source>
        <dbReference type="Pfam" id="PF00149"/>
    </source>
</evidence>
<dbReference type="CDD" id="cd07422">
    <property type="entry name" value="MPP_ApaH"/>
    <property type="match status" value="1"/>
</dbReference>
<dbReference type="InterPro" id="IPR029052">
    <property type="entry name" value="Metallo-depent_PP-like"/>
</dbReference>
<comment type="function">
    <text evidence="1 5">Hydrolyzes diadenosine 5',5'''-P1,P4-tetraphosphate to yield ADP.</text>
</comment>
<dbReference type="InterPro" id="IPR004843">
    <property type="entry name" value="Calcineurin-like_PHP"/>
</dbReference>
<evidence type="ECO:0000313" key="7">
    <source>
        <dbReference type="EMBL" id="SMF94954.1"/>
    </source>
</evidence>
<reference evidence="7 8" key="1">
    <citation type="submission" date="2016-12" db="EMBL/GenBank/DDBJ databases">
        <authorList>
            <person name="Song W.-J."/>
            <person name="Kurnit D.M."/>
        </authorList>
    </citation>
    <scope>NUCLEOTIDE SEQUENCE [LARGE SCALE GENOMIC DNA]</scope>
    <source>
        <strain evidence="7 8">175</strain>
    </source>
</reference>
<dbReference type="PANTHER" id="PTHR40942">
    <property type="match status" value="1"/>
</dbReference>
<dbReference type="GO" id="GO:0008803">
    <property type="term" value="F:bis(5'-nucleosyl)-tetraphosphatase (symmetrical) activity"/>
    <property type="evidence" value="ECO:0007669"/>
    <property type="project" value="UniProtKB-UniRule"/>
</dbReference>
<evidence type="ECO:0000256" key="1">
    <source>
        <dbReference type="ARBA" id="ARBA00003413"/>
    </source>
</evidence>
<dbReference type="PIRSF" id="PIRSF000903">
    <property type="entry name" value="B5n-ttraPtase_sm"/>
    <property type="match status" value="1"/>
</dbReference>
<dbReference type="EC" id="3.6.1.41" evidence="5"/>
<dbReference type="Pfam" id="PF00149">
    <property type="entry name" value="Metallophos"/>
    <property type="match status" value="1"/>
</dbReference>
<evidence type="ECO:0000313" key="8">
    <source>
        <dbReference type="Proteomes" id="UP000192923"/>
    </source>
</evidence>
<dbReference type="AlphaFoldDB" id="A0A1Y6D3I1"/>
<feature type="domain" description="Calcineurin-like phosphoesterase" evidence="6">
    <location>
        <begin position="1"/>
        <end position="138"/>
    </location>
</feature>
<organism evidence="7 8">
    <name type="scientific">Methylomagnum ishizawai</name>
    <dbReference type="NCBI Taxonomy" id="1760988"/>
    <lineage>
        <taxon>Bacteria</taxon>
        <taxon>Pseudomonadati</taxon>
        <taxon>Pseudomonadota</taxon>
        <taxon>Gammaproteobacteria</taxon>
        <taxon>Methylococcales</taxon>
        <taxon>Methylococcaceae</taxon>
        <taxon>Methylomagnum</taxon>
    </lineage>
</organism>
<gene>
    <name evidence="5" type="primary">apaH</name>
    <name evidence="7" type="ORF">SAMN02949497_2293</name>
</gene>
<evidence type="ECO:0000256" key="5">
    <source>
        <dbReference type="HAMAP-Rule" id="MF_00199"/>
    </source>
</evidence>